<dbReference type="RefSeq" id="WP_318595543.1">
    <property type="nucleotide sequence ID" value="NZ_JAWSTH010000004.1"/>
</dbReference>
<dbReference type="EMBL" id="JAWSTH010000004">
    <property type="protein sequence ID" value="MDW5593282.1"/>
    <property type="molecule type" value="Genomic_DNA"/>
</dbReference>
<evidence type="ECO:0000313" key="2">
    <source>
        <dbReference type="EMBL" id="MDW5593282.1"/>
    </source>
</evidence>
<gene>
    <name evidence="2" type="ORF">R7226_02965</name>
</gene>
<feature type="transmembrane region" description="Helical" evidence="1">
    <location>
        <begin position="12"/>
        <end position="34"/>
    </location>
</feature>
<dbReference type="Proteomes" id="UP001284601">
    <property type="component" value="Unassembled WGS sequence"/>
</dbReference>
<reference evidence="2 3" key="2">
    <citation type="submission" date="2023-10" db="EMBL/GenBank/DDBJ databases">
        <authorList>
            <person name="Han X.F."/>
        </authorList>
    </citation>
    <scope>NUCLEOTIDE SEQUENCE [LARGE SCALE GENOMIC DNA]</scope>
    <source>
        <strain evidence="2 3">KCTC 39840</strain>
    </source>
</reference>
<dbReference type="InterPro" id="IPR011990">
    <property type="entry name" value="TPR-like_helical_dom_sf"/>
</dbReference>
<protein>
    <submittedName>
        <fullName evidence="2">Tetratricopeptide repeat protein</fullName>
    </submittedName>
</protein>
<keyword evidence="1" id="KW-0472">Membrane</keyword>
<dbReference type="SUPFAM" id="SSF48452">
    <property type="entry name" value="TPR-like"/>
    <property type="match status" value="1"/>
</dbReference>
<keyword evidence="3" id="KW-1185">Reference proteome</keyword>
<proteinExistence type="predicted"/>
<reference evidence="3" key="1">
    <citation type="submission" date="2023-07" db="EMBL/GenBank/DDBJ databases">
        <title>Conexibacter stalactiti sp. nov., isolated from stalactites in a lava cave and emended description of the genus Conexibacter.</title>
        <authorList>
            <person name="Lee S.D."/>
        </authorList>
    </citation>
    <scope>NUCLEOTIDE SEQUENCE [LARGE SCALE GENOMIC DNA]</scope>
    <source>
        <strain evidence="3">KCTC 39840</strain>
    </source>
</reference>
<evidence type="ECO:0000313" key="3">
    <source>
        <dbReference type="Proteomes" id="UP001284601"/>
    </source>
</evidence>
<name>A0ABU4HIZ0_9ACTN</name>
<keyword evidence="1" id="KW-0812">Transmembrane</keyword>
<organism evidence="2 3">
    <name type="scientific">Conexibacter stalactiti</name>
    <dbReference type="NCBI Taxonomy" id="1940611"/>
    <lineage>
        <taxon>Bacteria</taxon>
        <taxon>Bacillati</taxon>
        <taxon>Actinomycetota</taxon>
        <taxon>Thermoleophilia</taxon>
        <taxon>Solirubrobacterales</taxon>
        <taxon>Conexibacteraceae</taxon>
        <taxon>Conexibacter</taxon>
    </lineage>
</organism>
<sequence length="231" mass="25086">MLFDLQSRRRRTVVKIVYLGLAILIGGGLVLFGVGTGTGGGGLLDIFSDDSQDTSAQVSNAEKRAARAVRVNPQDAAAWAELARARYLRAGQGDNFNETQQTFTESGQQQLGSAAQAWERYILLRPARPDANVARLMAQAYAALNQPSDAADALEIVTEEDPSSAAYSQLATYAYYAGQDRKGDLAAAKAVELAPEQQRRVVRVQLERTKREIQEQQVQDAIDSGAIRTGR</sequence>
<keyword evidence="1" id="KW-1133">Transmembrane helix</keyword>
<comment type="caution">
    <text evidence="2">The sequence shown here is derived from an EMBL/GenBank/DDBJ whole genome shotgun (WGS) entry which is preliminary data.</text>
</comment>
<dbReference type="Gene3D" id="1.25.40.10">
    <property type="entry name" value="Tetratricopeptide repeat domain"/>
    <property type="match status" value="1"/>
</dbReference>
<accession>A0ABU4HIZ0</accession>
<evidence type="ECO:0000256" key="1">
    <source>
        <dbReference type="SAM" id="Phobius"/>
    </source>
</evidence>